<evidence type="ECO:0000313" key="1">
    <source>
        <dbReference type="EMBL" id="EMS80298.1"/>
    </source>
</evidence>
<dbReference type="EMBL" id="APJX01000003">
    <property type="protein sequence ID" value="EMS80298.1"/>
    <property type="molecule type" value="Genomic_DNA"/>
</dbReference>
<sequence length="162" mass="18347">MTNPAFASPCGLYCGVCAIHIAHRDQNEKFKERLVSLYKGKIPGKGLLPNCENLTTKDIHCDGCLSNNRFMHCRQCDIRECALAKGISGCHLCDDFPCRFIDEFPMTVGKKVILRCTPLRREIGTPQWMQDEEDRYFCPECGHKVFRGVVRCNQCQAGLSLD</sequence>
<dbReference type="OrthoDB" id="166000at2"/>
<keyword evidence="2" id="KW-1185">Reference proteome</keyword>
<comment type="caution">
    <text evidence="1">The sequence shown here is derived from an EMBL/GenBank/DDBJ whole genome shotgun (WGS) entry which is preliminary data.</text>
</comment>
<dbReference type="RefSeq" id="WP_006965669.1">
    <property type="nucleotide sequence ID" value="NZ_APJX01000003.1"/>
</dbReference>
<protein>
    <recommendedName>
        <fullName evidence="3">DUF3795 domain-containing protein</fullName>
    </recommendedName>
</protein>
<dbReference type="Pfam" id="PF12675">
    <property type="entry name" value="DUF3795"/>
    <property type="match status" value="1"/>
</dbReference>
<dbReference type="AlphaFoldDB" id="S0FYX0"/>
<reference evidence="1 2" key="1">
    <citation type="journal article" date="2013" name="Genome Announc.">
        <title>Draft Genome Sequence of Desulfotignum phosphitoxidans DSM 13687 Strain FiPS-3.</title>
        <authorList>
            <person name="Poehlein A."/>
            <person name="Daniel R."/>
            <person name="Simeonova D.D."/>
        </authorList>
    </citation>
    <scope>NUCLEOTIDE SEQUENCE [LARGE SCALE GENOMIC DNA]</scope>
    <source>
        <strain evidence="1 2">DSM 13687</strain>
    </source>
</reference>
<evidence type="ECO:0000313" key="2">
    <source>
        <dbReference type="Proteomes" id="UP000014216"/>
    </source>
</evidence>
<name>S0FYX0_9BACT</name>
<accession>S0FYX0</accession>
<dbReference type="Proteomes" id="UP000014216">
    <property type="component" value="Unassembled WGS sequence"/>
</dbReference>
<gene>
    <name evidence="1" type="ORF">Dpo_3c04430</name>
</gene>
<proteinExistence type="predicted"/>
<dbReference type="InterPro" id="IPR024227">
    <property type="entry name" value="DUF3795"/>
</dbReference>
<evidence type="ECO:0008006" key="3">
    <source>
        <dbReference type="Google" id="ProtNLM"/>
    </source>
</evidence>
<organism evidence="1 2">
    <name type="scientific">Desulfotignum phosphitoxidans DSM 13687</name>
    <dbReference type="NCBI Taxonomy" id="1286635"/>
    <lineage>
        <taxon>Bacteria</taxon>
        <taxon>Pseudomonadati</taxon>
        <taxon>Thermodesulfobacteriota</taxon>
        <taxon>Desulfobacteria</taxon>
        <taxon>Desulfobacterales</taxon>
        <taxon>Desulfobacteraceae</taxon>
        <taxon>Desulfotignum</taxon>
    </lineage>
</organism>